<accession>S2EJN5</accession>
<keyword evidence="2" id="KW-1185">Reference proteome</keyword>
<gene>
    <name evidence="1" type="ORF">BG20_I1075</name>
</gene>
<reference evidence="1 2" key="1">
    <citation type="journal article" date="2012" name="J. Bacteriol.">
        <title>Genome Sequence of "Candidatus Nitrosoarchaeum limnia" BG20, a Low-Salinity Ammonia-Oxidizing Archaeon from the San Francisco Bay Estuary.</title>
        <authorList>
            <person name="Mosier A.C."/>
            <person name="Allen E.E."/>
            <person name="Kim M."/>
            <person name="Ferriera S."/>
            <person name="Francis C.A."/>
        </authorList>
    </citation>
    <scope>NUCLEOTIDE SEQUENCE [LARGE SCALE GENOMIC DNA]</scope>
    <source>
        <strain evidence="1 2">BG20</strain>
    </source>
</reference>
<comment type="caution">
    <text evidence="1">The sequence shown here is derived from an EMBL/GenBank/DDBJ whole genome shotgun (WGS) entry which is preliminary data.</text>
</comment>
<sequence length="123" mass="14857">MEFISEGYSVSRLSRSRYWKITADEMEKFVYNEEKLMNWEIKCVREPEVDAIFIGVFMYRNGTPYDYESVKGITYIIIISQERSFQQSQVSFKKNLEEKKWKKGKEYFLKVQKKSTPAKIWLH</sequence>
<name>S2EJN5_9ARCH</name>
<proteinExistence type="predicted"/>
<evidence type="ECO:0000313" key="2">
    <source>
        <dbReference type="Proteomes" id="UP000014065"/>
    </source>
</evidence>
<protein>
    <submittedName>
        <fullName evidence="1">Uncharacterized protein</fullName>
    </submittedName>
</protein>
<dbReference type="EMBL" id="AHJG01000239">
    <property type="protein sequence ID" value="EPA04922.1"/>
    <property type="molecule type" value="Genomic_DNA"/>
</dbReference>
<dbReference type="AlphaFoldDB" id="S2EJN5"/>
<dbReference type="Proteomes" id="UP000014065">
    <property type="component" value="Unassembled WGS sequence"/>
</dbReference>
<organism evidence="1 2">
    <name type="scientific">Candidatus Nitrosarchaeum limnium BG20</name>
    <dbReference type="NCBI Taxonomy" id="859192"/>
    <lineage>
        <taxon>Archaea</taxon>
        <taxon>Nitrososphaerota</taxon>
        <taxon>Nitrososphaeria</taxon>
        <taxon>Nitrosopumilales</taxon>
        <taxon>Nitrosopumilaceae</taxon>
        <taxon>Nitrosarchaeum</taxon>
    </lineage>
</organism>
<evidence type="ECO:0000313" key="1">
    <source>
        <dbReference type="EMBL" id="EPA04922.1"/>
    </source>
</evidence>
<dbReference type="PATRIC" id="fig|859192.6.peg.1763"/>